<sequence>MPKVLFVSLRSGELADQVSTAEYRDFIQTTGLTFPELPMIVLSSTERSVGNLSDYDGVIVGGSSLNITNEPWDDWQHHIHQQLSEIIESGLPTFLVCYGASWLAHTVGGTIGHQFAEQSGPTYVELTDAGRTDPISAGLPDSFTSLTGHTECIEAISPELTVLASGPSCPVQFLRYREHVWATQFHSDMDAAAMHDRMNFYRDYGYFSPEDYDTIVAGLPQVDTTWSNQLMRNFVDYCDRRQLSFR</sequence>
<evidence type="ECO:0000259" key="1">
    <source>
        <dbReference type="Pfam" id="PF00117"/>
    </source>
</evidence>
<gene>
    <name evidence="2" type="ORF">C5L39_01975</name>
</gene>
<dbReference type="PANTHER" id="PTHR42695">
    <property type="entry name" value="GLUTAMINE AMIDOTRANSFERASE YLR126C-RELATED"/>
    <property type="match status" value="1"/>
</dbReference>
<evidence type="ECO:0000313" key="2">
    <source>
        <dbReference type="EMBL" id="RNE49173.1"/>
    </source>
</evidence>
<organism evidence="2 3">
    <name type="scientific">Corynebacterium alimapuense</name>
    <dbReference type="NCBI Taxonomy" id="1576874"/>
    <lineage>
        <taxon>Bacteria</taxon>
        <taxon>Bacillati</taxon>
        <taxon>Actinomycetota</taxon>
        <taxon>Actinomycetes</taxon>
        <taxon>Mycobacteriales</taxon>
        <taxon>Corynebacteriaceae</taxon>
        <taxon>Corynebacterium</taxon>
    </lineage>
</organism>
<dbReference type="SUPFAM" id="SSF52317">
    <property type="entry name" value="Class I glutamine amidotransferase-like"/>
    <property type="match status" value="1"/>
</dbReference>
<dbReference type="Pfam" id="PF00117">
    <property type="entry name" value="GATase"/>
    <property type="match status" value="1"/>
</dbReference>
<proteinExistence type="predicted"/>
<keyword evidence="2" id="KW-0315">Glutamine amidotransferase</keyword>
<dbReference type="GO" id="GO:0016740">
    <property type="term" value="F:transferase activity"/>
    <property type="evidence" value="ECO:0007669"/>
    <property type="project" value="UniProtKB-KW"/>
</dbReference>
<dbReference type="InterPro" id="IPR044992">
    <property type="entry name" value="ChyE-like"/>
</dbReference>
<keyword evidence="3" id="KW-1185">Reference proteome</keyword>
<dbReference type="PANTHER" id="PTHR42695:SF5">
    <property type="entry name" value="GLUTAMINE AMIDOTRANSFERASE YLR126C-RELATED"/>
    <property type="match status" value="1"/>
</dbReference>
<dbReference type="InterPro" id="IPR017926">
    <property type="entry name" value="GATASE"/>
</dbReference>
<dbReference type="CDD" id="cd01741">
    <property type="entry name" value="GATase1_1"/>
    <property type="match status" value="1"/>
</dbReference>
<reference evidence="2 3" key="1">
    <citation type="submission" date="2018-02" db="EMBL/GenBank/DDBJ databases">
        <title>Corynebacterium alimpuense sp. nov., a marine obligate actinomycete isolated from sediments of Valparaiso bay, Chile.</title>
        <authorList>
            <person name="Claverias F."/>
            <person name="Gonzales-Siles L."/>
            <person name="Salva-Serra F."/>
            <person name="Inganaes E."/>
            <person name="Molin K."/>
            <person name="Cumsille A."/>
            <person name="Undabarrena A."/>
            <person name="Couve E."/>
            <person name="Moore E.R.B."/>
            <person name="Gomila M."/>
            <person name="Camara B."/>
        </authorList>
    </citation>
    <scope>NUCLEOTIDE SEQUENCE [LARGE SCALE GENOMIC DNA]</scope>
    <source>
        <strain evidence="2 3">CCUG 69366</strain>
    </source>
</reference>
<dbReference type="PROSITE" id="PS51273">
    <property type="entry name" value="GATASE_TYPE_1"/>
    <property type="match status" value="1"/>
</dbReference>
<protein>
    <submittedName>
        <fullName evidence="2">Glutamine amidotransferase</fullName>
    </submittedName>
</protein>
<accession>A0A3M8K7H7</accession>
<feature type="domain" description="Glutamine amidotransferase" evidence="1">
    <location>
        <begin position="51"/>
        <end position="188"/>
    </location>
</feature>
<dbReference type="Gene3D" id="3.40.50.880">
    <property type="match status" value="1"/>
</dbReference>
<evidence type="ECO:0000313" key="3">
    <source>
        <dbReference type="Proteomes" id="UP000266975"/>
    </source>
</evidence>
<keyword evidence="2" id="KW-0808">Transferase</keyword>
<dbReference type="Proteomes" id="UP000266975">
    <property type="component" value="Unassembled WGS sequence"/>
</dbReference>
<dbReference type="OrthoDB" id="5196541at2"/>
<name>A0A3M8K7H7_9CORY</name>
<dbReference type="AlphaFoldDB" id="A0A3M8K7H7"/>
<dbReference type="NCBIfam" id="NF005743">
    <property type="entry name" value="PRK07567.1"/>
    <property type="match status" value="1"/>
</dbReference>
<dbReference type="InterPro" id="IPR029062">
    <property type="entry name" value="Class_I_gatase-like"/>
</dbReference>
<dbReference type="GO" id="GO:0005829">
    <property type="term" value="C:cytosol"/>
    <property type="evidence" value="ECO:0007669"/>
    <property type="project" value="TreeGrafter"/>
</dbReference>
<comment type="caution">
    <text evidence="2">The sequence shown here is derived from an EMBL/GenBank/DDBJ whole genome shotgun (WGS) entry which is preliminary data.</text>
</comment>
<dbReference type="RefSeq" id="WP_123047221.1">
    <property type="nucleotide sequence ID" value="NZ_PTJO01000003.1"/>
</dbReference>
<dbReference type="EMBL" id="PTJO01000003">
    <property type="protein sequence ID" value="RNE49173.1"/>
    <property type="molecule type" value="Genomic_DNA"/>
</dbReference>